<protein>
    <submittedName>
        <fullName evidence="1">Uncharacterized protein</fullName>
    </submittedName>
</protein>
<reference evidence="1 2" key="1">
    <citation type="submission" date="2019-02" db="EMBL/GenBank/DDBJ databases">
        <title>Deep-cultivation of Planctomycetes and their phenomic and genomic characterization uncovers novel biology.</title>
        <authorList>
            <person name="Wiegand S."/>
            <person name="Jogler M."/>
            <person name="Boedeker C."/>
            <person name="Pinto D."/>
            <person name="Vollmers J."/>
            <person name="Rivas-Marin E."/>
            <person name="Kohn T."/>
            <person name="Peeters S.H."/>
            <person name="Heuer A."/>
            <person name="Rast P."/>
            <person name="Oberbeckmann S."/>
            <person name="Bunk B."/>
            <person name="Jeske O."/>
            <person name="Meyerdierks A."/>
            <person name="Storesund J.E."/>
            <person name="Kallscheuer N."/>
            <person name="Luecker S."/>
            <person name="Lage O.M."/>
            <person name="Pohl T."/>
            <person name="Merkel B.J."/>
            <person name="Hornburger P."/>
            <person name="Mueller R.-W."/>
            <person name="Bruemmer F."/>
            <person name="Labrenz M."/>
            <person name="Spormann A.M."/>
            <person name="Op Den Camp H."/>
            <person name="Overmann J."/>
            <person name="Amann R."/>
            <person name="Jetten M.S.M."/>
            <person name="Mascher T."/>
            <person name="Medema M.H."/>
            <person name="Devos D.P."/>
            <person name="Kaster A.-K."/>
            <person name="Ovreas L."/>
            <person name="Rohde M."/>
            <person name="Galperin M.Y."/>
            <person name="Jogler C."/>
        </authorList>
    </citation>
    <scope>NUCLEOTIDE SEQUENCE [LARGE SCALE GENOMIC DNA]</scope>
    <source>
        <strain evidence="1 2">V7</strain>
    </source>
</reference>
<evidence type="ECO:0000313" key="2">
    <source>
        <dbReference type="Proteomes" id="UP000316476"/>
    </source>
</evidence>
<dbReference type="AlphaFoldDB" id="A0A5C6FPB9"/>
<comment type="caution">
    <text evidence="1">The sequence shown here is derived from an EMBL/GenBank/DDBJ whole genome shotgun (WGS) entry which is preliminary data.</text>
</comment>
<gene>
    <name evidence="1" type="ORF">V7x_40850</name>
</gene>
<dbReference type="EMBL" id="SJPZ01000002">
    <property type="protein sequence ID" value="TWU62356.1"/>
    <property type="molecule type" value="Genomic_DNA"/>
</dbReference>
<accession>A0A5C6FPB9</accession>
<dbReference type="Proteomes" id="UP000316476">
    <property type="component" value="Unassembled WGS sequence"/>
</dbReference>
<proteinExistence type="predicted"/>
<sequence>MAVFCAKMVQAGYNLPLLPAGKCEQMMISMLAFHGSSMPDLLRLLKLYFAQRFEWRRSRQKATLIQPVLKRFLDDLLLRIGKLAIQFLFQVGVSQCLRGTLLQPGGY</sequence>
<evidence type="ECO:0000313" key="1">
    <source>
        <dbReference type="EMBL" id="TWU62356.1"/>
    </source>
</evidence>
<organism evidence="1 2">
    <name type="scientific">Crateriforma conspicua</name>
    <dbReference type="NCBI Taxonomy" id="2527996"/>
    <lineage>
        <taxon>Bacteria</taxon>
        <taxon>Pseudomonadati</taxon>
        <taxon>Planctomycetota</taxon>
        <taxon>Planctomycetia</taxon>
        <taxon>Planctomycetales</taxon>
        <taxon>Planctomycetaceae</taxon>
        <taxon>Crateriforma</taxon>
    </lineage>
</organism>
<name>A0A5C6FPB9_9PLAN</name>